<dbReference type="OrthoDB" id="9764248at2"/>
<evidence type="ECO:0000256" key="6">
    <source>
        <dbReference type="ARBA" id="ARBA00023033"/>
    </source>
</evidence>
<dbReference type="GO" id="GO:0020037">
    <property type="term" value="F:heme binding"/>
    <property type="evidence" value="ECO:0007669"/>
    <property type="project" value="InterPro"/>
</dbReference>
<dbReference type="KEGG" id="cyp:PCC8801_3107"/>
<name>B7JXA0_RIPO1</name>
<dbReference type="PROSITE" id="PS00086">
    <property type="entry name" value="CYTOCHROME_P450"/>
    <property type="match status" value="1"/>
</dbReference>
<keyword evidence="10" id="KW-1185">Reference proteome</keyword>
<dbReference type="Proteomes" id="UP000008204">
    <property type="component" value="Chromosome"/>
</dbReference>
<evidence type="ECO:0000256" key="5">
    <source>
        <dbReference type="ARBA" id="ARBA00023004"/>
    </source>
</evidence>
<feature type="binding site" description="axial binding residue" evidence="7">
    <location>
        <position position="389"/>
    </location>
    <ligand>
        <name>heme</name>
        <dbReference type="ChEBI" id="CHEBI:30413"/>
    </ligand>
    <ligandPart>
        <name>Fe</name>
        <dbReference type="ChEBI" id="CHEBI:18248"/>
    </ligandPart>
</feature>
<organism evidence="9 10">
    <name type="scientific">Rippkaea orientalis (strain PCC 8801 / RF-1)</name>
    <name type="common">Cyanothece sp. (strain PCC 8801)</name>
    <dbReference type="NCBI Taxonomy" id="41431"/>
    <lineage>
        <taxon>Bacteria</taxon>
        <taxon>Bacillati</taxon>
        <taxon>Cyanobacteriota</taxon>
        <taxon>Cyanophyceae</taxon>
        <taxon>Oscillatoriophycideae</taxon>
        <taxon>Chroococcales</taxon>
        <taxon>Aphanothecaceae</taxon>
        <taxon>Rippkaea</taxon>
        <taxon>Rippkaea orientalis</taxon>
    </lineage>
</organism>
<dbReference type="GO" id="GO:0005506">
    <property type="term" value="F:iron ion binding"/>
    <property type="evidence" value="ECO:0007669"/>
    <property type="project" value="InterPro"/>
</dbReference>
<evidence type="ECO:0000256" key="8">
    <source>
        <dbReference type="RuleBase" id="RU000461"/>
    </source>
</evidence>
<evidence type="ECO:0000256" key="2">
    <source>
        <dbReference type="ARBA" id="ARBA00022617"/>
    </source>
</evidence>
<dbReference type="RefSeq" id="WP_012596349.1">
    <property type="nucleotide sequence ID" value="NC_011726.1"/>
</dbReference>
<keyword evidence="5 7" id="KW-0408">Iron</keyword>
<dbReference type="PRINTS" id="PR00463">
    <property type="entry name" value="EP450I"/>
</dbReference>
<dbReference type="InterPro" id="IPR002401">
    <property type="entry name" value="Cyt_P450_E_grp-I"/>
</dbReference>
<proteinExistence type="inferred from homology"/>
<dbReference type="GO" id="GO:0004497">
    <property type="term" value="F:monooxygenase activity"/>
    <property type="evidence" value="ECO:0007669"/>
    <property type="project" value="UniProtKB-KW"/>
</dbReference>
<dbReference type="InterPro" id="IPR017972">
    <property type="entry name" value="Cyt_P450_CS"/>
</dbReference>
<dbReference type="InterPro" id="IPR036396">
    <property type="entry name" value="Cyt_P450_sf"/>
</dbReference>
<dbReference type="eggNOG" id="COG2124">
    <property type="taxonomic scope" value="Bacteria"/>
</dbReference>
<dbReference type="GO" id="GO:0016705">
    <property type="term" value="F:oxidoreductase activity, acting on paired donors, with incorporation or reduction of molecular oxygen"/>
    <property type="evidence" value="ECO:0007669"/>
    <property type="project" value="InterPro"/>
</dbReference>
<evidence type="ECO:0000256" key="1">
    <source>
        <dbReference type="ARBA" id="ARBA00010617"/>
    </source>
</evidence>
<dbReference type="PANTHER" id="PTHR24291">
    <property type="entry name" value="CYTOCHROME P450 FAMILY 4"/>
    <property type="match status" value="1"/>
</dbReference>
<dbReference type="SUPFAM" id="SSF48264">
    <property type="entry name" value="Cytochrome P450"/>
    <property type="match status" value="1"/>
</dbReference>
<comment type="similarity">
    <text evidence="1 8">Belongs to the cytochrome P450 family.</text>
</comment>
<gene>
    <name evidence="9" type="ordered locus">PCC8801_3107</name>
</gene>
<evidence type="ECO:0000256" key="4">
    <source>
        <dbReference type="ARBA" id="ARBA00023002"/>
    </source>
</evidence>
<dbReference type="InterPro" id="IPR001128">
    <property type="entry name" value="Cyt_P450"/>
</dbReference>
<dbReference type="STRING" id="41431.PCC8801_3107"/>
<keyword evidence="4 8" id="KW-0560">Oxidoreductase</keyword>
<dbReference type="Pfam" id="PF00067">
    <property type="entry name" value="p450"/>
    <property type="match status" value="1"/>
</dbReference>
<comment type="cofactor">
    <cofactor evidence="7">
        <name>heme</name>
        <dbReference type="ChEBI" id="CHEBI:30413"/>
    </cofactor>
</comment>
<evidence type="ECO:0000313" key="9">
    <source>
        <dbReference type="EMBL" id="ACK67088.1"/>
    </source>
</evidence>
<keyword evidence="6 8" id="KW-0503">Monooxygenase</keyword>
<dbReference type="AlphaFoldDB" id="B7JXA0"/>
<evidence type="ECO:0000256" key="3">
    <source>
        <dbReference type="ARBA" id="ARBA00022723"/>
    </source>
</evidence>
<sequence length="444" mass="50984">MSNDLNRIPGPSPQFLLGNALDFANTPSHIRLYEYSLAYGDIMLFWLFTQPSILINDPALIEQVLVIDRDRYYKNAPRKAAEPVMGDSLFLSNGQDWEFKRRNHPFSAPQIDTYFEQILPTIQTTTNRYLQALQPSSTPKSVELFGELVKLSFEIFCLTVLGAEMDSSYFDAFSLLMEEMNNRGGQAFLPYPLSLNPQFWVARQRWNSFIEEQIKERQQRSPQQGIDLLSFVIQDTKLSTKQLREELSTAYTAGTRNVAEAVAAVLFLCAKNPQVMQTLLSEITLFLRESGSDFSLAQINQFNYLDLVVKEALRLYPAVPFFIREVLPKQSPMLGGYTLPEKTQIFVSSWSFHRNPKYWQNPHEFMPERFINPPPAFHYFPFGAGPRQCIGMAFTLTCTKVMVVNILSQYSVELEPNTTFETQYFSGTIMPRDGLKIKLSRQLL</sequence>
<evidence type="ECO:0000313" key="10">
    <source>
        <dbReference type="Proteomes" id="UP000008204"/>
    </source>
</evidence>
<evidence type="ECO:0000256" key="7">
    <source>
        <dbReference type="PIRSR" id="PIRSR602401-1"/>
    </source>
</evidence>
<reference evidence="10" key="1">
    <citation type="journal article" date="2011" name="MBio">
        <title>Novel metabolic attributes of the genus Cyanothece, comprising a group of unicellular nitrogen-fixing Cyanobacteria.</title>
        <authorList>
            <person name="Bandyopadhyay A."/>
            <person name="Elvitigala T."/>
            <person name="Welsh E."/>
            <person name="Stockel J."/>
            <person name="Liberton M."/>
            <person name="Min H."/>
            <person name="Sherman L.A."/>
            <person name="Pakrasi H.B."/>
        </authorList>
    </citation>
    <scope>NUCLEOTIDE SEQUENCE [LARGE SCALE GENOMIC DNA]</scope>
    <source>
        <strain evidence="10">PCC 8801</strain>
    </source>
</reference>
<dbReference type="HOGENOM" id="CLU_001570_5_1_3"/>
<dbReference type="CDD" id="cd00302">
    <property type="entry name" value="cytochrome_P450"/>
    <property type="match status" value="1"/>
</dbReference>
<keyword evidence="2 7" id="KW-0349">Heme</keyword>
<protein>
    <submittedName>
        <fullName evidence="9">Cytochrome P450</fullName>
    </submittedName>
</protein>
<dbReference type="InterPro" id="IPR050196">
    <property type="entry name" value="Cytochrome_P450_Monoox"/>
</dbReference>
<dbReference type="PANTHER" id="PTHR24291:SF50">
    <property type="entry name" value="BIFUNCTIONAL ALBAFLAVENONE MONOOXYGENASE_TERPENE SYNTHASE"/>
    <property type="match status" value="1"/>
</dbReference>
<accession>B7JXA0</accession>
<keyword evidence="3 7" id="KW-0479">Metal-binding</keyword>
<dbReference type="EMBL" id="CP001287">
    <property type="protein sequence ID" value="ACK67088.1"/>
    <property type="molecule type" value="Genomic_DNA"/>
</dbReference>
<dbReference type="Gene3D" id="1.10.630.10">
    <property type="entry name" value="Cytochrome P450"/>
    <property type="match status" value="1"/>
</dbReference>